<keyword evidence="1" id="KW-0472">Membrane</keyword>
<keyword evidence="1" id="KW-0812">Transmembrane</keyword>
<dbReference type="Proteomes" id="UP000008068">
    <property type="component" value="Unassembled WGS sequence"/>
</dbReference>
<dbReference type="InterPro" id="IPR018817">
    <property type="entry name" value="7TM_GPCR_serpentine_rcpt_Srz"/>
</dbReference>
<dbReference type="AlphaFoldDB" id="G0N337"/>
<dbReference type="HOGENOM" id="CLU_056063_2_0_1"/>
<dbReference type="InParanoid" id="G0N337"/>
<feature type="transmembrane region" description="Helical" evidence="1">
    <location>
        <begin position="231"/>
        <end position="250"/>
    </location>
</feature>
<feature type="transmembrane region" description="Helical" evidence="1">
    <location>
        <begin position="167"/>
        <end position="185"/>
    </location>
</feature>
<name>G0N337_CAEBE</name>
<proteinExistence type="predicted"/>
<evidence type="ECO:0000313" key="3">
    <source>
        <dbReference type="Proteomes" id="UP000008068"/>
    </source>
</evidence>
<reference evidence="3" key="1">
    <citation type="submission" date="2011-07" db="EMBL/GenBank/DDBJ databases">
        <authorList>
            <consortium name="Caenorhabditis brenneri Sequencing and Analysis Consortium"/>
            <person name="Wilson R.K."/>
        </authorList>
    </citation>
    <scope>NUCLEOTIDE SEQUENCE [LARGE SCALE GENOMIC DNA]</scope>
    <source>
        <strain evidence="3">PB2801</strain>
    </source>
</reference>
<gene>
    <name evidence="2" type="ORF">CAEBREN_09444</name>
</gene>
<keyword evidence="1" id="KW-1133">Transmembrane helix</keyword>
<organism evidence="3">
    <name type="scientific">Caenorhabditis brenneri</name>
    <name type="common">Nematode worm</name>
    <dbReference type="NCBI Taxonomy" id="135651"/>
    <lineage>
        <taxon>Eukaryota</taxon>
        <taxon>Metazoa</taxon>
        <taxon>Ecdysozoa</taxon>
        <taxon>Nematoda</taxon>
        <taxon>Chromadorea</taxon>
        <taxon>Rhabditida</taxon>
        <taxon>Rhabditina</taxon>
        <taxon>Rhabditomorpha</taxon>
        <taxon>Rhabditoidea</taxon>
        <taxon>Rhabditidae</taxon>
        <taxon>Peloderinae</taxon>
        <taxon>Caenorhabditis</taxon>
    </lineage>
</organism>
<keyword evidence="3" id="KW-1185">Reference proteome</keyword>
<dbReference type="Pfam" id="PF10325">
    <property type="entry name" value="7TM_GPCR_Srz"/>
    <property type="match status" value="1"/>
</dbReference>
<dbReference type="OMA" id="HIPIMIS"/>
<dbReference type="EMBL" id="GL379833">
    <property type="protein sequence ID" value="EGT51343.1"/>
    <property type="molecule type" value="Genomic_DNA"/>
</dbReference>
<protein>
    <recommendedName>
        <fullName evidence="4">Serpentine Receptor, class Z</fullName>
    </recommendedName>
</protein>
<dbReference type="PANTHER" id="PTHR31720">
    <property type="entry name" value="SERPENTINE RECEPTOR, CLASS Z-RELATED"/>
    <property type="match status" value="1"/>
</dbReference>
<sequence length="299" mass="35123">MENNTTTLFDENFDPKYIVPVYFYLLLLLITFPFYRHVYQKNRERDKISAVFHVIDCFYNILKKVYFLLYFYAVFLFLGLVSLSSSNALMVISGISMAIIVYALYLITQTNYLMLSLLAIQRFTIYFHPQSEKYLKFNEKTVKYIFWSTIVYFIGELMVTWGSIAYIFYNLFLLLSAILYIPIGISIQKYSHLQSAQVNRPQRYVLWQLIAVILLKFMYTVGFHFCLDANLTDIVFISKICDAVAFPLIIQTSYLGCNRRNLYTLFATFKLKNCCGKVCCCWKTGVRVDVERSLSDQRV</sequence>
<feature type="transmembrane region" description="Helical" evidence="1">
    <location>
        <begin position="205"/>
        <end position="225"/>
    </location>
</feature>
<accession>G0N337</accession>
<dbReference type="eggNOG" id="ENOG502R8SW">
    <property type="taxonomic scope" value="Eukaryota"/>
</dbReference>
<dbReference type="OrthoDB" id="5875403at2759"/>
<dbReference type="PANTHER" id="PTHR31720:SF3">
    <property type="entry name" value="SERPENTINE RECEPTOR, CLASS Z-RELATED"/>
    <property type="match status" value="1"/>
</dbReference>
<evidence type="ECO:0008006" key="4">
    <source>
        <dbReference type="Google" id="ProtNLM"/>
    </source>
</evidence>
<feature type="transmembrane region" description="Helical" evidence="1">
    <location>
        <begin position="65"/>
        <end position="83"/>
    </location>
</feature>
<feature type="transmembrane region" description="Helical" evidence="1">
    <location>
        <begin position="17"/>
        <end position="35"/>
    </location>
</feature>
<evidence type="ECO:0000313" key="2">
    <source>
        <dbReference type="EMBL" id="EGT51343.1"/>
    </source>
</evidence>
<evidence type="ECO:0000256" key="1">
    <source>
        <dbReference type="SAM" id="Phobius"/>
    </source>
</evidence>
<feature type="transmembrane region" description="Helical" evidence="1">
    <location>
        <begin position="144"/>
        <end position="161"/>
    </location>
</feature>